<keyword evidence="2" id="KW-0472">Membrane</keyword>
<dbReference type="EMBL" id="CP038799">
    <property type="protein sequence ID" value="QIV81969.1"/>
    <property type="molecule type" value="Genomic_DNA"/>
</dbReference>
<dbReference type="Gene3D" id="3.30.70.1880">
    <property type="entry name" value="Protein of unknown function DUF881"/>
    <property type="match status" value="1"/>
</dbReference>
<protein>
    <submittedName>
        <fullName evidence="3">DUF881 domain-containing protein</fullName>
    </submittedName>
</protein>
<keyword evidence="2" id="KW-0812">Transmembrane</keyword>
<evidence type="ECO:0000256" key="2">
    <source>
        <dbReference type="SAM" id="Phobius"/>
    </source>
</evidence>
<proteinExistence type="inferred from homology"/>
<evidence type="ECO:0000256" key="1">
    <source>
        <dbReference type="ARBA" id="ARBA00009108"/>
    </source>
</evidence>
<dbReference type="GO" id="GO:0005886">
    <property type="term" value="C:plasma membrane"/>
    <property type="evidence" value="ECO:0007669"/>
    <property type="project" value="TreeGrafter"/>
</dbReference>
<evidence type="ECO:0000313" key="4">
    <source>
        <dbReference type="Proteomes" id="UP000501849"/>
    </source>
</evidence>
<keyword evidence="2" id="KW-1133">Transmembrane helix</keyword>
<feature type="transmembrane region" description="Helical" evidence="2">
    <location>
        <begin position="26"/>
        <end position="45"/>
    </location>
</feature>
<dbReference type="RefSeq" id="WP_168142511.1">
    <property type="nucleotide sequence ID" value="NZ_CP038799.1"/>
</dbReference>
<dbReference type="InterPro" id="IPR010273">
    <property type="entry name" value="DUF881"/>
</dbReference>
<organism evidence="3 4">
    <name type="scientific">Mycolicibacterium frederiksbergense</name>
    <dbReference type="NCBI Taxonomy" id="117567"/>
    <lineage>
        <taxon>Bacteria</taxon>
        <taxon>Bacillati</taxon>
        <taxon>Actinomycetota</taxon>
        <taxon>Actinomycetes</taxon>
        <taxon>Mycobacteriales</taxon>
        <taxon>Mycobacteriaceae</taxon>
        <taxon>Mycolicibacterium</taxon>
    </lineage>
</organism>
<comment type="similarity">
    <text evidence="1">Belongs to the UPF0749 family.</text>
</comment>
<keyword evidence="4" id="KW-1185">Reference proteome</keyword>
<dbReference type="Pfam" id="PF05949">
    <property type="entry name" value="DUF881"/>
    <property type="match status" value="1"/>
</dbReference>
<reference evidence="3 4" key="1">
    <citation type="submission" date="2019-04" db="EMBL/GenBank/DDBJ databases">
        <title>Draft, Whole-Genome Sequence of the Anthracene-degrading Mycobacterium frederiksbergense LB501T, Isolated from a Polycyclic Aromatic Hydrocarbon (PAH)-Contaminated Soil.</title>
        <authorList>
            <person name="Augelletti F."/>
        </authorList>
    </citation>
    <scope>NUCLEOTIDE SEQUENCE [LARGE SCALE GENOMIC DNA]</scope>
    <source>
        <strain evidence="3 4">LB 501T</strain>
    </source>
</reference>
<dbReference type="Proteomes" id="UP000501849">
    <property type="component" value="Chromosome"/>
</dbReference>
<name>A0A6H0S6A7_9MYCO</name>
<dbReference type="PANTHER" id="PTHR37313">
    <property type="entry name" value="UPF0749 PROTEIN RV1825"/>
    <property type="match status" value="1"/>
</dbReference>
<accession>A0A6H0S6A7</accession>
<dbReference type="KEGG" id="mfre:EXE63_14580"/>
<gene>
    <name evidence="3" type="ORF">EXE63_14580</name>
</gene>
<dbReference type="AlphaFoldDB" id="A0A6H0S6A7"/>
<dbReference type="PANTHER" id="PTHR37313:SF4">
    <property type="entry name" value="CONSERVED MEMBRANE PROTEIN-RELATED"/>
    <property type="match status" value="1"/>
</dbReference>
<sequence length="264" mass="28280">MDQKPEPNAAAPAAGNSNRRRSLWRFGVPVVCVFAGLLLSTTHGVSGGDEIRRSDSPRLVDLVREASASVDRLAARRDDMVNAIDHRHGGSPGADAALAAITRRSDTLAEQAGLDPLRGPGLVITLNDAQRDADGRFPIDAAPDDLVVHQQDIQAVLNALWSAGAEGVQMQDQRIVATSAPLCVGNTLLLNGRTYSPPYVITAVGDVPAMQTALAEAPLVTLYKQYVLRFELGYSEEVREQVELVGHTAPVRMRYAKPVGPLGY</sequence>
<evidence type="ECO:0000313" key="3">
    <source>
        <dbReference type="EMBL" id="QIV81969.1"/>
    </source>
</evidence>